<dbReference type="GO" id="GO:0000155">
    <property type="term" value="F:phosphorelay sensor kinase activity"/>
    <property type="evidence" value="ECO:0007669"/>
    <property type="project" value="InterPro"/>
</dbReference>
<keyword evidence="6" id="KW-1185">Reference proteome</keyword>
<keyword evidence="5" id="KW-0808">Transferase</keyword>
<evidence type="ECO:0000256" key="3">
    <source>
        <dbReference type="SAM" id="MobiDB-lite"/>
    </source>
</evidence>
<accession>A0A0V0QR92</accession>
<dbReference type="Pfam" id="PF02518">
    <property type="entry name" value="HATPase_c"/>
    <property type="match status" value="1"/>
</dbReference>
<dbReference type="InterPro" id="IPR003661">
    <property type="entry name" value="HisK_dim/P_dom"/>
</dbReference>
<evidence type="ECO:0000256" key="1">
    <source>
        <dbReference type="ARBA" id="ARBA00022553"/>
    </source>
</evidence>
<dbReference type="Proteomes" id="UP000054937">
    <property type="component" value="Unassembled WGS sequence"/>
</dbReference>
<dbReference type="SUPFAM" id="SSF52172">
    <property type="entry name" value="CheY-like"/>
    <property type="match status" value="1"/>
</dbReference>
<feature type="compositionally biased region" description="Low complexity" evidence="3">
    <location>
        <begin position="553"/>
        <end position="564"/>
    </location>
</feature>
<feature type="compositionally biased region" description="Polar residues" evidence="3">
    <location>
        <begin position="92"/>
        <end position="108"/>
    </location>
</feature>
<dbReference type="OrthoDB" id="60033at2759"/>
<dbReference type="Gene3D" id="3.30.565.10">
    <property type="entry name" value="Histidine kinase-like ATPase, C-terminal domain"/>
    <property type="match status" value="1"/>
</dbReference>
<proteinExistence type="predicted"/>
<organism evidence="5 6">
    <name type="scientific">Pseudocohnilembus persalinus</name>
    <name type="common">Ciliate</name>
    <dbReference type="NCBI Taxonomy" id="266149"/>
    <lineage>
        <taxon>Eukaryota</taxon>
        <taxon>Sar</taxon>
        <taxon>Alveolata</taxon>
        <taxon>Ciliophora</taxon>
        <taxon>Intramacronucleata</taxon>
        <taxon>Oligohymenophorea</taxon>
        <taxon>Scuticociliatia</taxon>
        <taxon>Philasterida</taxon>
        <taxon>Pseudocohnilembidae</taxon>
        <taxon>Pseudocohnilembus</taxon>
    </lineage>
</organism>
<dbReference type="Gene3D" id="3.40.50.2300">
    <property type="match status" value="1"/>
</dbReference>
<gene>
    <name evidence="5" type="ORF">PPERSA_04359</name>
</gene>
<dbReference type="InterPro" id="IPR011006">
    <property type="entry name" value="CheY-like_superfamily"/>
</dbReference>
<keyword evidence="5" id="KW-0418">Kinase</keyword>
<dbReference type="InterPro" id="IPR001789">
    <property type="entry name" value="Sig_transdc_resp-reg_receiver"/>
</dbReference>
<dbReference type="AlphaFoldDB" id="A0A0V0QR92"/>
<dbReference type="PANTHER" id="PTHR43719:SF28">
    <property type="entry name" value="PEROXIDE STRESS-ACTIVATED HISTIDINE KINASE MAK1-RELATED"/>
    <property type="match status" value="1"/>
</dbReference>
<evidence type="ECO:0000313" key="6">
    <source>
        <dbReference type="Proteomes" id="UP000054937"/>
    </source>
</evidence>
<reference evidence="5 6" key="1">
    <citation type="journal article" date="2015" name="Sci. Rep.">
        <title>Genome of the facultative scuticociliatosis pathogen Pseudocohnilembus persalinus provides insight into its virulence through horizontal gene transfer.</title>
        <authorList>
            <person name="Xiong J."/>
            <person name="Wang G."/>
            <person name="Cheng J."/>
            <person name="Tian M."/>
            <person name="Pan X."/>
            <person name="Warren A."/>
            <person name="Jiang C."/>
            <person name="Yuan D."/>
            <person name="Miao W."/>
        </authorList>
    </citation>
    <scope>NUCLEOTIDE SEQUENCE [LARGE SCALE GENOMIC DNA]</scope>
    <source>
        <strain evidence="5">36N120E</strain>
    </source>
</reference>
<feature type="region of interest" description="Disordered" evidence="3">
    <location>
        <begin position="548"/>
        <end position="575"/>
    </location>
</feature>
<dbReference type="InParanoid" id="A0A0V0QR92"/>
<feature type="domain" description="Response regulatory" evidence="4">
    <location>
        <begin position="653"/>
        <end position="780"/>
    </location>
</feature>
<feature type="region of interest" description="Disordered" evidence="3">
    <location>
        <begin position="92"/>
        <end position="112"/>
    </location>
</feature>
<dbReference type="SUPFAM" id="SSF55874">
    <property type="entry name" value="ATPase domain of HSP90 chaperone/DNA topoisomerase II/histidine kinase"/>
    <property type="match status" value="1"/>
</dbReference>
<dbReference type="CDD" id="cd00082">
    <property type="entry name" value="HisKA"/>
    <property type="match status" value="1"/>
</dbReference>
<name>A0A0V0QR92_PSEPJ</name>
<dbReference type="CDD" id="cd17546">
    <property type="entry name" value="REC_hyHK_CKI1_RcsC-like"/>
    <property type="match status" value="1"/>
</dbReference>
<dbReference type="InterPro" id="IPR050956">
    <property type="entry name" value="2C_system_His_kinase"/>
</dbReference>
<dbReference type="SUPFAM" id="SSF47384">
    <property type="entry name" value="Homodimeric domain of signal transducing histidine kinase"/>
    <property type="match status" value="1"/>
</dbReference>
<keyword evidence="1 2" id="KW-0597">Phosphoprotein</keyword>
<dbReference type="InterPro" id="IPR003594">
    <property type="entry name" value="HATPase_dom"/>
</dbReference>
<dbReference type="EMBL" id="LDAU01000114">
    <property type="protein sequence ID" value="KRX04544.1"/>
    <property type="molecule type" value="Genomic_DNA"/>
</dbReference>
<dbReference type="InterPro" id="IPR036097">
    <property type="entry name" value="HisK_dim/P_sf"/>
</dbReference>
<dbReference type="SMART" id="SM00448">
    <property type="entry name" value="REC"/>
    <property type="match status" value="1"/>
</dbReference>
<feature type="modified residue" description="4-aspartylphosphate" evidence="2">
    <location>
        <position position="717"/>
    </location>
</feature>
<evidence type="ECO:0000256" key="2">
    <source>
        <dbReference type="PROSITE-ProRule" id="PRU00169"/>
    </source>
</evidence>
<evidence type="ECO:0000313" key="5">
    <source>
        <dbReference type="EMBL" id="KRX04544.1"/>
    </source>
</evidence>
<comment type="caution">
    <text evidence="5">The sequence shown here is derived from an EMBL/GenBank/DDBJ whole genome shotgun (WGS) entry which is preliminary data.</text>
</comment>
<protein>
    <submittedName>
        <fullName evidence="5">Signal transduction histidine kinase, homodimeric domain</fullName>
    </submittedName>
</protein>
<dbReference type="PROSITE" id="PS50110">
    <property type="entry name" value="RESPONSE_REGULATORY"/>
    <property type="match status" value="1"/>
</dbReference>
<evidence type="ECO:0000259" key="4">
    <source>
        <dbReference type="PROSITE" id="PS50110"/>
    </source>
</evidence>
<sequence length="801" mass="93216">MTFQELKNISRTLQLFKDGILIITQSESQQENDQFEFPFMNDQFKKEFEIEEDHQTVFLKHNNSFGNIFSDNDLKNDHELPSQIQQSNRQVQYQQKQETTNFPPQNSYPKHLNKDENQSQISNFQNNGNCFDKNSKINSFKNFEDKGSSKISSQIEYLLQLVVTNINKQQSRQLGINTNNNQQNYQNNQQTLYTKIKKMFAQQNNTNNNNLNSDNIQQSQFIPNTERYNLVILDDETKEKNYYEISLDKSIWKEQQSVIVVFRNVTETFRADELQRLNEQKDIIMATVSHDLKNPIAGIIGCIEQVLNQNTVSDFADKYSQNLLLNSQNNSSSNKDISKQNFEINVHNQAVLVNSIPNMGITKEIMSVLFDEFQTTDNNTNSYGVGLGLCIAQKLANCVGPQQKIQVKSSPGVGSKFSFKIYTHRKQDNELIKESYQDNENYHSQTMISPSKIQVKMPLISGPTKLIDGLSTSNSQQFYSPRNSINKQEINNQNFVPEKNNKVRVKQESKFDKLFQDDFYNQSPFLNKKTMTQQQIQSDMPLNMYKSQLEGSQQQQKQQQCQQIQKHKHGNQQMKAQNQEYDQETDNNTNYFNKSPTQNLTQSNMVLQHSNFLIKSRQLISSQAIHNINRQVSMTPAQIQNKFIQQFLQNYQKIMLVDDQIFNIKSQKIFLSRFGKFQYYECIDGEEAVQQIKDIQEKQKDNTSNFEENQIDMILLDKQMGRFKMNGLQAAEQIKALCPNILIILCTSQLEPDEKYSYIDGSIEKPISVAKFYQLIQVLLKEQECVSDVQNLSPSLKQKYW</sequence>
<dbReference type="PANTHER" id="PTHR43719">
    <property type="entry name" value="TWO-COMPONENT HISTIDINE KINASE"/>
    <property type="match status" value="1"/>
</dbReference>
<dbReference type="InterPro" id="IPR036890">
    <property type="entry name" value="HATPase_C_sf"/>
</dbReference>